<evidence type="ECO:0000256" key="5">
    <source>
        <dbReference type="ARBA" id="ARBA00022771"/>
    </source>
</evidence>
<proteinExistence type="inferred from homology"/>
<protein>
    <recommendedName>
        <fullName evidence="9">MYND-type domain-containing protein</fullName>
    </recommendedName>
</protein>
<sequence>MRDSTHFFIPRNRPVVISNASVYNRKSLDTNSKIPLVNSLNHLTYLISNSPKVRETVANDGALKRLISILRNCHFSVHETMDERNDRINRHTMARETWQRRQHVLLAWEWTLAFQCLVLTGTRGSEETRQKVVEAGILPLLATVLDNYLIYHMHYDFVKKEYLSVHFVTLETELIYDRIKRIKFGTYNKTYEEYVQYLFGNDIFNGIEHEQNLFDEDFLSSTMTQPSDFGEVWQDPTVDDQTWNEENTFLDLPTSYEPVSIKFPRRFYLGKIVPTHDDLVWSLQLLAFISKYPYMKSKLQKCELIPSLSFRPILERGQYLLNGMDAEDVDVPVFHKNCTSKTGEPFLHVAKSSTMKDSFTIELEAIASKCNDLRLKKMELRDPYERLNVTLPKVKDNKRRTKAQRLTEHFNSNSSYNAMSEELTDNTWQHIISKNYLNIFQLVERFTSSNGQKTNPREFVYWSSVIMRNSCRKNETGVRQCANVSCGKWEEYPKQFSKCHRCRRTKYCSKQCQVNSWEYHRYWCHPANSTSSHSSSTTSITENQSQISTGNAINTNVSTLEGPTASDNSVMWESGDGPLITATNEDTMVELNDSGLREEGDGVSADDY</sequence>
<dbReference type="HOGENOM" id="CLU_014851_1_0_1"/>
<dbReference type="InterPro" id="IPR051664">
    <property type="entry name" value="MYND-type_zinc_finger"/>
</dbReference>
<dbReference type="SUPFAM" id="SSF48371">
    <property type="entry name" value="ARM repeat"/>
    <property type="match status" value="1"/>
</dbReference>
<dbReference type="Gene3D" id="6.10.140.2220">
    <property type="match status" value="1"/>
</dbReference>
<dbReference type="RefSeq" id="XP_003671648.1">
    <property type="nucleotide sequence ID" value="XM_003671600.1"/>
</dbReference>
<evidence type="ECO:0000313" key="10">
    <source>
        <dbReference type="EMBL" id="CCD26405.1"/>
    </source>
</evidence>
<dbReference type="GO" id="GO:0008270">
    <property type="term" value="F:zinc ion binding"/>
    <property type="evidence" value="ECO:0007669"/>
    <property type="project" value="UniProtKB-KW"/>
</dbReference>
<keyword evidence="11" id="KW-1185">Reference proteome</keyword>
<keyword evidence="4" id="KW-0479">Metal-binding</keyword>
<dbReference type="OrthoDB" id="5594178at2759"/>
<gene>
    <name evidence="10" type="primary">NDAI0H02310</name>
    <name evidence="10" type="ordered locus">NDAI_0H02310</name>
</gene>
<evidence type="ECO:0000256" key="4">
    <source>
        <dbReference type="ARBA" id="ARBA00022723"/>
    </source>
</evidence>
<evidence type="ECO:0000313" key="11">
    <source>
        <dbReference type="Proteomes" id="UP000000689"/>
    </source>
</evidence>
<keyword evidence="3" id="KW-0963">Cytoplasm</keyword>
<keyword evidence="6" id="KW-0862">Zinc</keyword>
<evidence type="ECO:0000256" key="6">
    <source>
        <dbReference type="ARBA" id="ARBA00022833"/>
    </source>
</evidence>
<dbReference type="AlphaFoldDB" id="G0WF44"/>
<dbReference type="GO" id="GO:1990304">
    <property type="term" value="C:MUB1-RAD6-UBR2 ubiquitin ligase complex"/>
    <property type="evidence" value="ECO:0007669"/>
    <property type="project" value="EnsemblFungi"/>
</dbReference>
<dbReference type="GO" id="GO:0016567">
    <property type="term" value="P:protein ubiquitination"/>
    <property type="evidence" value="ECO:0007669"/>
    <property type="project" value="EnsemblFungi"/>
</dbReference>
<evidence type="ECO:0000256" key="3">
    <source>
        <dbReference type="ARBA" id="ARBA00022490"/>
    </source>
</evidence>
<dbReference type="eggNOG" id="ENOG502QTM3">
    <property type="taxonomic scope" value="Eukaryota"/>
</dbReference>
<feature type="compositionally biased region" description="Low complexity" evidence="8">
    <location>
        <begin position="529"/>
        <end position="541"/>
    </location>
</feature>
<dbReference type="InterPro" id="IPR002893">
    <property type="entry name" value="Znf_MYND"/>
</dbReference>
<accession>G0WF44</accession>
<comment type="subcellular location">
    <subcellularLocation>
        <location evidence="1">Cytoplasm</location>
    </subcellularLocation>
</comment>
<evidence type="ECO:0000256" key="1">
    <source>
        <dbReference type="ARBA" id="ARBA00004496"/>
    </source>
</evidence>
<dbReference type="SUPFAM" id="SSF144232">
    <property type="entry name" value="HIT/MYND zinc finger-like"/>
    <property type="match status" value="1"/>
</dbReference>
<comment type="similarity">
    <text evidence="2">Belongs to the MUB1/samB family.</text>
</comment>
<feature type="compositionally biased region" description="Polar residues" evidence="8">
    <location>
        <begin position="542"/>
        <end position="570"/>
    </location>
</feature>
<dbReference type="PANTHER" id="PTHR47442:SF1">
    <property type="entry name" value="MYND-TYPE ZINC FINGER PROTEIN MUB1"/>
    <property type="match status" value="1"/>
</dbReference>
<evidence type="ECO:0000256" key="8">
    <source>
        <dbReference type="SAM" id="MobiDB-lite"/>
    </source>
</evidence>
<dbReference type="GeneID" id="11496119"/>
<evidence type="ECO:0000256" key="7">
    <source>
        <dbReference type="PROSITE-ProRule" id="PRU00134"/>
    </source>
</evidence>
<dbReference type="PANTHER" id="PTHR47442">
    <property type="entry name" value="MYND-TYPE ZINC FINGER PROTEIN MUB1"/>
    <property type="match status" value="1"/>
</dbReference>
<dbReference type="Proteomes" id="UP000000689">
    <property type="component" value="Chromosome 8"/>
</dbReference>
<reference evidence="10 11" key="1">
    <citation type="journal article" date="2011" name="Proc. Natl. Acad. Sci. U.S.A.">
        <title>Evolutionary erosion of yeast sex chromosomes by mating-type switching accidents.</title>
        <authorList>
            <person name="Gordon J.L."/>
            <person name="Armisen D."/>
            <person name="Proux-Wera E."/>
            <person name="Oheigeartaigh S.S."/>
            <person name="Byrne K.P."/>
            <person name="Wolfe K.H."/>
        </authorList>
    </citation>
    <scope>NUCLEOTIDE SEQUENCE [LARGE SCALE GENOMIC DNA]</scope>
    <source>
        <strain evidence="11">ATCC 10597 / BCRC 20456 / CBS 421 / NBRC 0211 / NRRL Y-12639</strain>
    </source>
</reference>
<feature type="domain" description="MYND-type" evidence="9">
    <location>
        <begin position="483"/>
        <end position="524"/>
    </location>
</feature>
<dbReference type="GO" id="GO:0007163">
    <property type="term" value="P:establishment or maintenance of cell polarity"/>
    <property type="evidence" value="ECO:0007669"/>
    <property type="project" value="TreeGrafter"/>
</dbReference>
<name>G0WF44_NAUDC</name>
<keyword evidence="5 7" id="KW-0863">Zinc-finger</keyword>
<evidence type="ECO:0000259" key="9">
    <source>
        <dbReference type="PROSITE" id="PS50865"/>
    </source>
</evidence>
<dbReference type="GO" id="GO:0005737">
    <property type="term" value="C:cytoplasm"/>
    <property type="evidence" value="ECO:0007669"/>
    <property type="project" value="UniProtKB-SubCell"/>
</dbReference>
<evidence type="ECO:0000256" key="2">
    <source>
        <dbReference type="ARBA" id="ARBA00010655"/>
    </source>
</evidence>
<dbReference type="KEGG" id="ndi:NDAI_0H02310"/>
<organism evidence="10 11">
    <name type="scientific">Naumovozyma dairenensis (strain ATCC 10597 / BCRC 20456 / CBS 421 / NBRC 0211 / NRRL Y-12639)</name>
    <name type="common">Saccharomyces dairenensis</name>
    <dbReference type="NCBI Taxonomy" id="1071378"/>
    <lineage>
        <taxon>Eukaryota</taxon>
        <taxon>Fungi</taxon>
        <taxon>Dikarya</taxon>
        <taxon>Ascomycota</taxon>
        <taxon>Saccharomycotina</taxon>
        <taxon>Saccharomycetes</taxon>
        <taxon>Saccharomycetales</taxon>
        <taxon>Saccharomycetaceae</taxon>
        <taxon>Naumovozyma</taxon>
    </lineage>
</organism>
<dbReference type="OMA" id="ENTHDXI"/>
<dbReference type="Pfam" id="PF01753">
    <property type="entry name" value="zf-MYND"/>
    <property type="match status" value="1"/>
</dbReference>
<dbReference type="InterPro" id="IPR016024">
    <property type="entry name" value="ARM-type_fold"/>
</dbReference>
<dbReference type="GO" id="GO:0006511">
    <property type="term" value="P:ubiquitin-dependent protein catabolic process"/>
    <property type="evidence" value="ECO:0007669"/>
    <property type="project" value="EnsemblFungi"/>
</dbReference>
<dbReference type="EMBL" id="HE580274">
    <property type="protein sequence ID" value="CCD26405.1"/>
    <property type="molecule type" value="Genomic_DNA"/>
</dbReference>
<feature type="region of interest" description="Disordered" evidence="8">
    <location>
        <begin position="529"/>
        <end position="570"/>
    </location>
</feature>
<dbReference type="PROSITE" id="PS50865">
    <property type="entry name" value="ZF_MYND_2"/>
    <property type="match status" value="1"/>
</dbReference>